<dbReference type="RefSeq" id="WP_382431378.1">
    <property type="nucleotide sequence ID" value="NZ_JBHSHJ010000004.1"/>
</dbReference>
<feature type="domain" description="Thioredoxin" evidence="1">
    <location>
        <begin position="44"/>
        <end position="162"/>
    </location>
</feature>
<gene>
    <name evidence="2" type="ORF">ACFO6X_06835</name>
</gene>
<comment type="caution">
    <text evidence="2">The sequence shown here is derived from an EMBL/GenBank/DDBJ whole genome shotgun (WGS) entry which is preliminary data.</text>
</comment>
<evidence type="ECO:0000313" key="3">
    <source>
        <dbReference type="Proteomes" id="UP001596001"/>
    </source>
</evidence>
<dbReference type="InterPro" id="IPR036249">
    <property type="entry name" value="Thioredoxin-like_sf"/>
</dbReference>
<proteinExistence type="predicted"/>
<keyword evidence="3" id="KW-1185">Reference proteome</keyword>
<dbReference type="Proteomes" id="UP001596001">
    <property type="component" value="Unassembled WGS sequence"/>
</dbReference>
<dbReference type="PANTHER" id="PTHR42852">
    <property type="entry name" value="THIOL:DISULFIDE INTERCHANGE PROTEIN DSBE"/>
    <property type="match status" value="1"/>
</dbReference>
<evidence type="ECO:0000313" key="2">
    <source>
        <dbReference type="EMBL" id="MFC4788698.1"/>
    </source>
</evidence>
<evidence type="ECO:0000259" key="1">
    <source>
        <dbReference type="PROSITE" id="PS51352"/>
    </source>
</evidence>
<dbReference type="InterPro" id="IPR050553">
    <property type="entry name" value="Thioredoxin_ResA/DsbE_sf"/>
</dbReference>
<accession>A0ABV9QD33</accession>
<dbReference type="PANTHER" id="PTHR42852:SF17">
    <property type="entry name" value="THIOREDOXIN-LIKE PROTEIN HI_1115"/>
    <property type="match status" value="1"/>
</dbReference>
<protein>
    <submittedName>
        <fullName evidence="2">Redoxin domain-containing protein</fullName>
    </submittedName>
</protein>
<organism evidence="2 3">
    <name type="scientific">Giesbergeria sinuosa</name>
    <dbReference type="NCBI Taxonomy" id="80883"/>
    <lineage>
        <taxon>Bacteria</taxon>
        <taxon>Pseudomonadati</taxon>
        <taxon>Pseudomonadota</taxon>
        <taxon>Betaproteobacteria</taxon>
        <taxon>Burkholderiales</taxon>
        <taxon>Comamonadaceae</taxon>
        <taxon>Giesbergeria</taxon>
    </lineage>
</organism>
<reference evidence="3" key="1">
    <citation type="journal article" date="2019" name="Int. J. Syst. Evol. Microbiol.">
        <title>The Global Catalogue of Microorganisms (GCM) 10K type strain sequencing project: providing services to taxonomists for standard genome sequencing and annotation.</title>
        <authorList>
            <consortium name="The Broad Institute Genomics Platform"/>
            <consortium name="The Broad Institute Genome Sequencing Center for Infectious Disease"/>
            <person name="Wu L."/>
            <person name="Ma J."/>
        </authorList>
    </citation>
    <scope>NUCLEOTIDE SEQUENCE [LARGE SCALE GENOMIC DNA]</scope>
    <source>
        <strain evidence="3">CCUG 49452</strain>
    </source>
</reference>
<dbReference type="EMBL" id="JBHSHJ010000004">
    <property type="protein sequence ID" value="MFC4788698.1"/>
    <property type="molecule type" value="Genomic_DNA"/>
</dbReference>
<dbReference type="PROSITE" id="PS51352">
    <property type="entry name" value="THIOREDOXIN_2"/>
    <property type="match status" value="1"/>
</dbReference>
<dbReference type="SUPFAM" id="SSF52833">
    <property type="entry name" value="Thioredoxin-like"/>
    <property type="match status" value="1"/>
</dbReference>
<dbReference type="Pfam" id="PF00578">
    <property type="entry name" value="AhpC-TSA"/>
    <property type="match status" value="1"/>
</dbReference>
<name>A0ABV9QD33_9BURK</name>
<sequence length="185" mass="20667">MNAAPPTLVARWLERWRHVARRQAPTVLALLVVVAAAHFWHTRHLPHGLVPDATVQLVSGERLRLSEWRARYPGKPVALHIWAEWCPICRTEEHSVTRVQADWPVLTIAMQSGQAAQVQRVLQQRSLPWPTAIDADGTLARSLGVHAVPALLVLDAQGQLQAASVGYTSEVGMRLRLRWASWQNG</sequence>
<dbReference type="Gene3D" id="3.40.30.10">
    <property type="entry name" value="Glutaredoxin"/>
    <property type="match status" value="1"/>
</dbReference>
<dbReference type="InterPro" id="IPR000866">
    <property type="entry name" value="AhpC/TSA"/>
</dbReference>
<dbReference type="InterPro" id="IPR013766">
    <property type="entry name" value="Thioredoxin_domain"/>
</dbReference>